<dbReference type="Gene3D" id="2.70.150.10">
    <property type="entry name" value="Calcium-transporting ATPase, cytoplasmic transduction domain A"/>
    <property type="match status" value="1"/>
</dbReference>
<feature type="transmembrane region" description="Helical" evidence="10">
    <location>
        <begin position="207"/>
        <end position="224"/>
    </location>
</feature>
<dbReference type="SUPFAM" id="SSF81653">
    <property type="entry name" value="Calcium ATPase, transduction domain A"/>
    <property type="match status" value="1"/>
</dbReference>
<feature type="transmembrane region" description="Helical" evidence="10">
    <location>
        <begin position="180"/>
        <end position="201"/>
    </location>
</feature>
<keyword evidence="9 10" id="KW-0472">Membrane</keyword>
<dbReference type="PROSITE" id="PS00154">
    <property type="entry name" value="ATPASE_E1_E2"/>
    <property type="match status" value="1"/>
</dbReference>
<evidence type="ECO:0000256" key="7">
    <source>
        <dbReference type="ARBA" id="ARBA00022967"/>
    </source>
</evidence>
<dbReference type="SFLD" id="SFLDS00003">
    <property type="entry name" value="Haloacid_Dehalogenase"/>
    <property type="match status" value="1"/>
</dbReference>
<dbReference type="NCBIfam" id="TIGR01494">
    <property type="entry name" value="ATPase_P-type"/>
    <property type="match status" value="1"/>
</dbReference>
<comment type="subcellular location">
    <subcellularLocation>
        <location evidence="10">Cell membrane</location>
    </subcellularLocation>
    <subcellularLocation>
        <location evidence="1">Membrane</location>
        <topology evidence="1">Multi-pass membrane protein</topology>
    </subcellularLocation>
</comment>
<dbReference type="InterPro" id="IPR017969">
    <property type="entry name" value="Heavy-metal-associated_CS"/>
</dbReference>
<dbReference type="PANTHER" id="PTHR43520">
    <property type="entry name" value="ATP7, ISOFORM B"/>
    <property type="match status" value="1"/>
</dbReference>
<feature type="transmembrane region" description="Helical" evidence="10">
    <location>
        <begin position="359"/>
        <end position="381"/>
    </location>
</feature>
<dbReference type="Pfam" id="PF00122">
    <property type="entry name" value="E1-E2_ATPase"/>
    <property type="match status" value="1"/>
</dbReference>
<evidence type="ECO:0000256" key="6">
    <source>
        <dbReference type="ARBA" id="ARBA00022840"/>
    </source>
</evidence>
<dbReference type="SFLD" id="SFLDF00027">
    <property type="entry name" value="p-type_atpase"/>
    <property type="match status" value="1"/>
</dbReference>
<proteinExistence type="inferred from homology"/>
<keyword evidence="10" id="KW-1003">Cell membrane</keyword>
<dbReference type="PROSITE" id="PS01047">
    <property type="entry name" value="HMA_1"/>
    <property type="match status" value="1"/>
</dbReference>
<dbReference type="CDD" id="cd00371">
    <property type="entry name" value="HMA"/>
    <property type="match status" value="1"/>
</dbReference>
<keyword evidence="6 10" id="KW-0067">ATP-binding</keyword>
<comment type="similarity">
    <text evidence="2 10">Belongs to the cation transport ATPase (P-type) (TC 3.A.3) family. Type IB subfamily.</text>
</comment>
<dbReference type="SUPFAM" id="SSF81660">
    <property type="entry name" value="Metal cation-transporting ATPase, ATP-binding domain N"/>
    <property type="match status" value="1"/>
</dbReference>
<evidence type="ECO:0000256" key="5">
    <source>
        <dbReference type="ARBA" id="ARBA00022741"/>
    </source>
</evidence>
<evidence type="ECO:0000313" key="12">
    <source>
        <dbReference type="EMBL" id="MEA5443777.1"/>
    </source>
</evidence>
<dbReference type="Gene3D" id="3.40.1110.10">
    <property type="entry name" value="Calcium-transporting ATPase, cytoplasmic domain N"/>
    <property type="match status" value="1"/>
</dbReference>
<dbReference type="NCBIfam" id="TIGR01525">
    <property type="entry name" value="ATPase-IB_hvy"/>
    <property type="match status" value="1"/>
</dbReference>
<evidence type="ECO:0000313" key="13">
    <source>
        <dbReference type="Proteomes" id="UP001302329"/>
    </source>
</evidence>
<keyword evidence="8 10" id="KW-1133">Transmembrane helix</keyword>
<sequence length="798" mass="83799">MSATPPATTAEPLLLDVEGMKCGGCVRAVEQRLLQTEGVRQASVNLLTRTAWVDLEPPVDGPDGDTTDPLPALLGSLEALGFQARLRPQELEPASQRQRRQTDQWWRHWRQLLVALLLLLVSGLGHLADAGQLAWPGPWPLLGRPWFHALVASLALAFPGRPILIRGARSALAGLPGMDSLVGLGVASAYLSSLVGWLWPASGWPCYFNEPVMLLGFVLTGRFLEERARYRTGRAIEELSALQPDHALLLLGDGPPRQVRVGGLRPGDRLRLLPGDRVPVDGVVLEGDANVDASSLTGEPLPRSVGPGSELAAGLLNLDGSLVLEVQRCGAESAIARIVHMVERAQARKAPIQGLADRIAGRFTLVVLALAVATLLFWWLWGSQHWPEVLLTAPAAGHGSHGHGAAASPVTPFSLGLQLAIAVLVVACPCALGLATPTAITVGSGLAARSGLLFRGGDAIETASRLQAILFDKTGTLTLGRPLVTAVRVVGAAPGSPAEAAQAEQLVQLAASLEQHSRHPLAHAVLQQAQAQHLPLLPVAESLTLPGEGVQGLVEGSGLVRVGRLAWLGRCGVAVDPGLEALQQDLEADGASLLAVAGDGRLLGLLAVEDQPRTDAAATLASLRQQGLRLGLLSGDRRASVEGLGRRLGLRPEELAWDLRPEQKLERLLLARRQGAAAMVGDGVNDAPALAAADLGIAVGTGTQIAQESAALVVMGEGLDGIVRALEIARRTMAKVRQNLAWAFGYNLIVLPIAAGVLLPGYGVRLSPELAALLMAFSSITVVGNALLLQTTQKERPS</sequence>
<dbReference type="PRINTS" id="PR00120">
    <property type="entry name" value="HATPASE"/>
</dbReference>
<dbReference type="Pfam" id="PF00403">
    <property type="entry name" value="HMA"/>
    <property type="match status" value="1"/>
</dbReference>
<dbReference type="InterPro" id="IPR023299">
    <property type="entry name" value="ATPase_P-typ_cyto_dom_N"/>
</dbReference>
<dbReference type="InterPro" id="IPR036163">
    <property type="entry name" value="HMA_dom_sf"/>
</dbReference>
<evidence type="ECO:0000259" key="11">
    <source>
        <dbReference type="PROSITE" id="PS50846"/>
    </source>
</evidence>
<dbReference type="Proteomes" id="UP001302329">
    <property type="component" value="Unassembled WGS sequence"/>
</dbReference>
<dbReference type="SUPFAM" id="SSF81665">
    <property type="entry name" value="Calcium ATPase, transmembrane domain M"/>
    <property type="match status" value="1"/>
</dbReference>
<keyword evidence="5 10" id="KW-0547">Nucleotide-binding</keyword>
<dbReference type="Gene3D" id="3.30.70.100">
    <property type="match status" value="1"/>
</dbReference>
<keyword evidence="7" id="KW-1278">Translocase</keyword>
<name>A0ABU5SZG3_9CYAN</name>
<evidence type="ECO:0000256" key="1">
    <source>
        <dbReference type="ARBA" id="ARBA00004141"/>
    </source>
</evidence>
<feature type="domain" description="HMA" evidence="11">
    <location>
        <begin position="11"/>
        <end position="85"/>
    </location>
</feature>
<feature type="transmembrane region" description="Helical" evidence="10">
    <location>
        <begin position="419"/>
        <end position="446"/>
    </location>
</feature>
<dbReference type="InterPro" id="IPR008250">
    <property type="entry name" value="ATPase_P-typ_transduc_dom_A_sf"/>
</dbReference>
<dbReference type="PRINTS" id="PR00119">
    <property type="entry name" value="CATATPASE"/>
</dbReference>
<dbReference type="InterPro" id="IPR044492">
    <property type="entry name" value="P_typ_ATPase_HD_dom"/>
</dbReference>
<dbReference type="Pfam" id="PF00702">
    <property type="entry name" value="Hydrolase"/>
    <property type="match status" value="1"/>
</dbReference>
<dbReference type="RefSeq" id="WP_323357742.1">
    <property type="nucleotide sequence ID" value="NZ_JAYGHY010000067.1"/>
</dbReference>
<dbReference type="InterPro" id="IPR001757">
    <property type="entry name" value="P_typ_ATPase"/>
</dbReference>
<keyword evidence="4 10" id="KW-0479">Metal-binding</keyword>
<feature type="transmembrane region" description="Helical" evidence="10">
    <location>
        <begin position="109"/>
        <end position="127"/>
    </location>
</feature>
<evidence type="ECO:0000256" key="9">
    <source>
        <dbReference type="ARBA" id="ARBA00023136"/>
    </source>
</evidence>
<feature type="transmembrane region" description="Helical" evidence="10">
    <location>
        <begin position="147"/>
        <end position="168"/>
    </location>
</feature>
<dbReference type="SUPFAM" id="SSF55008">
    <property type="entry name" value="HMA, heavy metal-associated domain"/>
    <property type="match status" value="1"/>
</dbReference>
<dbReference type="Gene3D" id="3.40.50.1000">
    <property type="entry name" value="HAD superfamily/HAD-like"/>
    <property type="match status" value="1"/>
</dbReference>
<comment type="caution">
    <text evidence="12">The sequence shown here is derived from an EMBL/GenBank/DDBJ whole genome shotgun (WGS) entry which is preliminary data.</text>
</comment>
<evidence type="ECO:0000256" key="10">
    <source>
        <dbReference type="RuleBase" id="RU362081"/>
    </source>
</evidence>
<feature type="transmembrane region" description="Helical" evidence="10">
    <location>
        <begin position="740"/>
        <end position="764"/>
    </location>
</feature>
<dbReference type="InterPro" id="IPR027256">
    <property type="entry name" value="P-typ_ATPase_IB"/>
</dbReference>
<gene>
    <name evidence="12" type="ORF">VB739_14565</name>
</gene>
<keyword evidence="3 10" id="KW-0812">Transmembrane</keyword>
<dbReference type="InterPro" id="IPR036412">
    <property type="entry name" value="HAD-like_sf"/>
</dbReference>
<dbReference type="InterPro" id="IPR023214">
    <property type="entry name" value="HAD_sf"/>
</dbReference>
<dbReference type="InterPro" id="IPR018303">
    <property type="entry name" value="ATPase_P-typ_P_site"/>
</dbReference>
<evidence type="ECO:0000256" key="4">
    <source>
        <dbReference type="ARBA" id="ARBA00022723"/>
    </source>
</evidence>
<dbReference type="InterPro" id="IPR059000">
    <property type="entry name" value="ATPase_P-type_domA"/>
</dbReference>
<evidence type="ECO:0000256" key="8">
    <source>
        <dbReference type="ARBA" id="ARBA00022989"/>
    </source>
</evidence>
<keyword evidence="13" id="KW-1185">Reference proteome</keyword>
<dbReference type="PROSITE" id="PS50846">
    <property type="entry name" value="HMA_2"/>
    <property type="match status" value="1"/>
</dbReference>
<organism evidence="12 13">
    <name type="scientific">Cyanobium gracile UHCC 0281</name>
    <dbReference type="NCBI Taxonomy" id="3110309"/>
    <lineage>
        <taxon>Bacteria</taxon>
        <taxon>Bacillati</taxon>
        <taxon>Cyanobacteriota</taxon>
        <taxon>Cyanophyceae</taxon>
        <taxon>Synechococcales</taxon>
        <taxon>Prochlorococcaceae</taxon>
        <taxon>Cyanobium</taxon>
    </lineage>
</organism>
<dbReference type="PANTHER" id="PTHR43520:SF19">
    <property type="entry name" value="COPPER-TRANSPORTING ATPASE PAA2, CHLOROPLASTIC"/>
    <property type="match status" value="1"/>
</dbReference>
<dbReference type="SUPFAM" id="SSF56784">
    <property type="entry name" value="HAD-like"/>
    <property type="match status" value="1"/>
</dbReference>
<dbReference type="SFLD" id="SFLDG00002">
    <property type="entry name" value="C1.7:_P-type_atpase_like"/>
    <property type="match status" value="1"/>
</dbReference>
<accession>A0ABU5SZG3</accession>
<dbReference type="InterPro" id="IPR006121">
    <property type="entry name" value="HMA_dom"/>
</dbReference>
<dbReference type="InterPro" id="IPR023298">
    <property type="entry name" value="ATPase_P-typ_TM_dom_sf"/>
</dbReference>
<dbReference type="EMBL" id="JAYGHY010000067">
    <property type="protein sequence ID" value="MEA5443777.1"/>
    <property type="molecule type" value="Genomic_DNA"/>
</dbReference>
<evidence type="ECO:0000256" key="2">
    <source>
        <dbReference type="ARBA" id="ARBA00006024"/>
    </source>
</evidence>
<feature type="transmembrane region" description="Helical" evidence="10">
    <location>
        <begin position="770"/>
        <end position="789"/>
    </location>
</feature>
<evidence type="ECO:0000256" key="3">
    <source>
        <dbReference type="ARBA" id="ARBA00022692"/>
    </source>
</evidence>
<protein>
    <submittedName>
        <fullName evidence="12">Heavy metal translocating P-type ATPase</fullName>
    </submittedName>
</protein>
<reference evidence="12 13" key="1">
    <citation type="submission" date="2023-12" db="EMBL/GenBank/DDBJ databases">
        <title>Baltic Sea Cyanobacteria.</title>
        <authorList>
            <person name="Delbaje E."/>
            <person name="Fewer D.P."/>
            <person name="Shishido T.K."/>
        </authorList>
    </citation>
    <scope>NUCLEOTIDE SEQUENCE [LARGE SCALE GENOMIC DNA]</scope>
    <source>
        <strain evidence="12 13">UHCC 0281</strain>
    </source>
</reference>